<protein>
    <submittedName>
        <fullName evidence="1">Uncharacterized protein</fullName>
    </submittedName>
</protein>
<evidence type="ECO:0000313" key="1">
    <source>
        <dbReference type="EMBL" id="DAD96622.1"/>
    </source>
</evidence>
<sequence length="79" mass="9217">MNFREIKYANKLIDEIKKLDSFITDIQNPTRTLTVSTSFNGVTVKKEHRTKIIQVILGMRRELSNELEELGVTEYDDND</sequence>
<reference evidence="1" key="1">
    <citation type="journal article" date="2021" name="Proc. Natl. Acad. Sci. U.S.A.">
        <title>A Catalog of Tens of Thousands of Viruses from Human Metagenomes Reveals Hidden Associations with Chronic Diseases.</title>
        <authorList>
            <person name="Tisza M.J."/>
            <person name="Buck C.B."/>
        </authorList>
    </citation>
    <scope>NUCLEOTIDE SEQUENCE</scope>
    <source>
        <strain evidence="1">CtSP74</strain>
    </source>
</reference>
<name>A0A8S5NPG2_9CAUD</name>
<organism evidence="1">
    <name type="scientific">Siphoviridae sp. ctSP74</name>
    <dbReference type="NCBI Taxonomy" id="2826343"/>
    <lineage>
        <taxon>Viruses</taxon>
        <taxon>Duplodnaviria</taxon>
        <taxon>Heunggongvirae</taxon>
        <taxon>Uroviricota</taxon>
        <taxon>Caudoviricetes</taxon>
    </lineage>
</organism>
<accession>A0A8S5NPG2</accession>
<dbReference type="EMBL" id="BK015221">
    <property type="protein sequence ID" value="DAD96622.1"/>
    <property type="molecule type" value="Genomic_DNA"/>
</dbReference>
<proteinExistence type="predicted"/>